<sequence>MTDDDASVSLALALHGVRILGFANSDAVARRWGLSSDAVDEALGDAEACGWVTFASFAGLSGWSLTDRGRRENERRLTEELARVDGEHRLKRVYSDFLPVNATLLTACTNWQLRPASDGRLASNDHTDLEWDARVLRELGEIEHELTSISENLESILSRFGGYDVRYAAALRRARRGEHEWVDGTAVDSCHRVWFELHEDLIATLGIDRNVET</sequence>
<name>A0ABX6YGI1_9MICO</name>
<accession>A0ABX6YGI1</accession>
<reference evidence="1 2" key="1">
    <citation type="submission" date="2020-12" db="EMBL/GenBank/DDBJ databases">
        <title>Microbacterium sp. HY060.</title>
        <authorList>
            <person name="Zhou J."/>
        </authorList>
    </citation>
    <scope>NUCLEOTIDE SEQUENCE [LARGE SCALE GENOMIC DNA]</scope>
    <source>
        <strain evidence="1 2">HY60</strain>
    </source>
</reference>
<evidence type="ECO:0000313" key="1">
    <source>
        <dbReference type="EMBL" id="QPZ37898.1"/>
    </source>
</evidence>
<organism evidence="1 2">
    <name type="scientific">Paramicrobacterium chengjingii</name>
    <dbReference type="NCBI Taxonomy" id="2769067"/>
    <lineage>
        <taxon>Bacteria</taxon>
        <taxon>Bacillati</taxon>
        <taxon>Actinomycetota</taxon>
        <taxon>Actinomycetes</taxon>
        <taxon>Micrococcales</taxon>
        <taxon>Microbacteriaceae</taxon>
        <taxon>Paramicrobacterium</taxon>
    </lineage>
</organism>
<keyword evidence="2" id="KW-1185">Reference proteome</keyword>
<dbReference type="RefSeq" id="WP_166993207.1">
    <property type="nucleotide sequence ID" value="NZ_CP061169.1"/>
</dbReference>
<protein>
    <submittedName>
        <fullName evidence="1">Transcriptional regulator</fullName>
    </submittedName>
</protein>
<evidence type="ECO:0000313" key="2">
    <source>
        <dbReference type="Proteomes" id="UP000662814"/>
    </source>
</evidence>
<gene>
    <name evidence="1" type="ORF">HCR76_13950</name>
</gene>
<dbReference type="EMBL" id="CP061169">
    <property type="protein sequence ID" value="QPZ37898.1"/>
    <property type="molecule type" value="Genomic_DNA"/>
</dbReference>
<proteinExistence type="predicted"/>
<dbReference type="Proteomes" id="UP000662814">
    <property type="component" value="Chromosome"/>
</dbReference>